<gene>
    <name evidence="3" type="ORF">CHLRE_03g170100v5</name>
</gene>
<dbReference type="RefSeq" id="XP_042925987.1">
    <property type="nucleotide sequence ID" value="XM_043060858.1"/>
</dbReference>
<evidence type="ECO:0000313" key="4">
    <source>
        <dbReference type="Proteomes" id="UP000006906"/>
    </source>
</evidence>
<dbReference type="Proteomes" id="UP000006906">
    <property type="component" value="Chromosome 3"/>
</dbReference>
<evidence type="ECO:0000259" key="2">
    <source>
        <dbReference type="Pfam" id="PF09747"/>
    </source>
</evidence>
<feature type="region of interest" description="Disordered" evidence="1">
    <location>
        <begin position="327"/>
        <end position="420"/>
    </location>
</feature>
<dbReference type="KEGG" id="cre:CHLRE_03g170100v5"/>
<accession>A0A2K3DX04</accession>
<dbReference type="InterPro" id="IPR018613">
    <property type="entry name" value="Ccdc97-like"/>
</dbReference>
<dbReference type="InParanoid" id="A0A2K3DX04"/>
<dbReference type="OrthoDB" id="536664at2759"/>
<keyword evidence="4" id="KW-1185">Reference proteome</keyword>
<dbReference type="PANTHER" id="PTHR31840:SF1">
    <property type="entry name" value="COILED-COIL DOMAIN-CONTAINING PROTEIN 97"/>
    <property type="match status" value="1"/>
</dbReference>
<dbReference type="ExpressionAtlas" id="A0A2K3DX04">
    <property type="expression patterns" value="baseline"/>
</dbReference>
<feature type="region of interest" description="Disordered" evidence="1">
    <location>
        <begin position="251"/>
        <end position="311"/>
    </location>
</feature>
<feature type="compositionally biased region" description="Gly residues" evidence="1">
    <location>
        <begin position="402"/>
        <end position="412"/>
    </location>
</feature>
<feature type="compositionally biased region" description="Basic and acidic residues" evidence="1">
    <location>
        <begin position="327"/>
        <end position="349"/>
    </location>
</feature>
<protein>
    <recommendedName>
        <fullName evidence="2">CCD97-like C-terminal domain-containing protein</fullName>
    </recommendedName>
</protein>
<dbReference type="AlphaFoldDB" id="A0A2K3DX04"/>
<sequence>MVQLSANSDAGTGATSASYSASSRGGLTSGAIAVITERLSELQELQLPSSLYRDAGGGAPSAHAILLYLEALLQKDPASFLARYGGVLQSQELNHFEPLRSSDFEVDHWLRHYAAQQMAAAGRAADPRRLPAQIKNRRLAAMRRLEGEGDYFSEDSMRHRAPLLYHQHIGRYAPPHRPPGQAQEQEQGQEQGPGVAGGSEAQGDEDAGGACVRPGAGGVGGSCLAAALQQAFAKSGDGAAAGSGAVVGGTTGPRAAADAPLEGQQHPDTGRGSGAGPSSAAERDDGPGPSVRRASEAVPVGGSPVGGSAGAAEGMLRFSDFLLRQNDEAQLEQRRRQEQREEDAQMSEHDSDDDDEASGDRDGGDDGEDTGIADDDDFMSDGEDSSGAAGAAAKRRGQGARQTGGGGGGGPGRPRPSQSQLAALRRDFFEEMQSRFLLGQDGAFVDYRAIDADASLDADWIEQESRDAEDRYFDED</sequence>
<evidence type="ECO:0000313" key="3">
    <source>
        <dbReference type="EMBL" id="PNW85061.1"/>
    </source>
</evidence>
<organism evidence="3 4">
    <name type="scientific">Chlamydomonas reinhardtii</name>
    <name type="common">Chlamydomonas smithii</name>
    <dbReference type="NCBI Taxonomy" id="3055"/>
    <lineage>
        <taxon>Eukaryota</taxon>
        <taxon>Viridiplantae</taxon>
        <taxon>Chlorophyta</taxon>
        <taxon>core chlorophytes</taxon>
        <taxon>Chlorophyceae</taxon>
        <taxon>CS clade</taxon>
        <taxon>Chlamydomonadales</taxon>
        <taxon>Chlamydomonadaceae</taxon>
        <taxon>Chlamydomonas</taxon>
    </lineage>
</organism>
<feature type="domain" description="CCD97-like C-terminal" evidence="2">
    <location>
        <begin position="136"/>
        <end position="179"/>
    </location>
</feature>
<feature type="compositionally biased region" description="Low complexity" evidence="1">
    <location>
        <begin position="179"/>
        <end position="193"/>
    </location>
</feature>
<dbReference type="Pfam" id="PF09747">
    <property type="entry name" value="CCD97-like_C"/>
    <property type="match status" value="2"/>
</dbReference>
<dbReference type="STRING" id="3055.A0A2K3DX04"/>
<feature type="domain" description="CCD97-like C-terminal" evidence="2">
    <location>
        <begin position="316"/>
        <end position="476"/>
    </location>
</feature>
<evidence type="ECO:0000256" key="1">
    <source>
        <dbReference type="SAM" id="MobiDB-lite"/>
    </source>
</evidence>
<name>A0A2K3DX04_CHLRE</name>
<proteinExistence type="predicted"/>
<dbReference type="OMA" id="MVGRFEC"/>
<dbReference type="InterPro" id="IPR040233">
    <property type="entry name" value="CCD97-like_C"/>
</dbReference>
<feature type="compositionally biased region" description="Acidic residues" evidence="1">
    <location>
        <begin position="365"/>
        <end position="384"/>
    </location>
</feature>
<dbReference type="PANTHER" id="PTHR31840">
    <property type="entry name" value="COILED-COIL DOMAIN-CONTAINING PROTEIN 97"/>
    <property type="match status" value="1"/>
</dbReference>
<dbReference type="GeneID" id="5728951"/>
<dbReference type="EMBL" id="CM008964">
    <property type="protein sequence ID" value="PNW85061.1"/>
    <property type="molecule type" value="Genomic_DNA"/>
</dbReference>
<dbReference type="FunCoup" id="A0A2K3DX04">
    <property type="interactions" value="1582"/>
</dbReference>
<dbReference type="Gramene" id="PNW85061">
    <property type="protein sequence ID" value="PNW85061"/>
    <property type="gene ID" value="CHLRE_03g170100v5"/>
</dbReference>
<feature type="region of interest" description="Disordered" evidence="1">
    <location>
        <begin position="1"/>
        <end position="25"/>
    </location>
</feature>
<reference evidence="3 4" key="1">
    <citation type="journal article" date="2007" name="Science">
        <title>The Chlamydomonas genome reveals the evolution of key animal and plant functions.</title>
        <authorList>
            <person name="Merchant S.S."/>
            <person name="Prochnik S.E."/>
            <person name="Vallon O."/>
            <person name="Harris E.H."/>
            <person name="Karpowicz S.J."/>
            <person name="Witman G.B."/>
            <person name="Terry A."/>
            <person name="Salamov A."/>
            <person name="Fritz-Laylin L.K."/>
            <person name="Marechal-Drouard L."/>
            <person name="Marshall W.F."/>
            <person name="Qu L.H."/>
            <person name="Nelson D.R."/>
            <person name="Sanderfoot A.A."/>
            <person name="Spalding M.H."/>
            <person name="Kapitonov V.V."/>
            <person name="Ren Q."/>
            <person name="Ferris P."/>
            <person name="Lindquist E."/>
            <person name="Shapiro H."/>
            <person name="Lucas S.M."/>
            <person name="Grimwood J."/>
            <person name="Schmutz J."/>
            <person name="Cardol P."/>
            <person name="Cerutti H."/>
            <person name="Chanfreau G."/>
            <person name="Chen C.L."/>
            <person name="Cognat V."/>
            <person name="Croft M.T."/>
            <person name="Dent R."/>
            <person name="Dutcher S."/>
            <person name="Fernandez E."/>
            <person name="Fukuzawa H."/>
            <person name="Gonzalez-Ballester D."/>
            <person name="Gonzalez-Halphen D."/>
            <person name="Hallmann A."/>
            <person name="Hanikenne M."/>
            <person name="Hippler M."/>
            <person name="Inwood W."/>
            <person name="Jabbari K."/>
            <person name="Kalanon M."/>
            <person name="Kuras R."/>
            <person name="Lefebvre P.A."/>
            <person name="Lemaire S.D."/>
            <person name="Lobanov A.V."/>
            <person name="Lohr M."/>
            <person name="Manuell A."/>
            <person name="Meier I."/>
            <person name="Mets L."/>
            <person name="Mittag M."/>
            <person name="Mittelmeier T."/>
            <person name="Moroney J.V."/>
            <person name="Moseley J."/>
            <person name="Napoli C."/>
            <person name="Nedelcu A.M."/>
            <person name="Niyogi K."/>
            <person name="Novoselov S.V."/>
            <person name="Paulsen I.T."/>
            <person name="Pazour G."/>
            <person name="Purton S."/>
            <person name="Ral J.P."/>
            <person name="Riano-Pachon D.M."/>
            <person name="Riekhof W."/>
            <person name="Rymarquis L."/>
            <person name="Schroda M."/>
            <person name="Stern D."/>
            <person name="Umen J."/>
            <person name="Willows R."/>
            <person name="Wilson N."/>
            <person name="Zimmer S.L."/>
            <person name="Allmer J."/>
            <person name="Balk J."/>
            <person name="Bisova K."/>
            <person name="Chen C.J."/>
            <person name="Elias M."/>
            <person name="Gendler K."/>
            <person name="Hauser C."/>
            <person name="Lamb M.R."/>
            <person name="Ledford H."/>
            <person name="Long J.C."/>
            <person name="Minagawa J."/>
            <person name="Page M.D."/>
            <person name="Pan J."/>
            <person name="Pootakham W."/>
            <person name="Roje S."/>
            <person name="Rose A."/>
            <person name="Stahlberg E."/>
            <person name="Terauchi A.M."/>
            <person name="Yang P."/>
            <person name="Ball S."/>
            <person name="Bowler C."/>
            <person name="Dieckmann C.L."/>
            <person name="Gladyshev V.N."/>
            <person name="Green P."/>
            <person name="Jorgensen R."/>
            <person name="Mayfield S."/>
            <person name="Mueller-Roeber B."/>
            <person name="Rajamani S."/>
            <person name="Sayre R.T."/>
            <person name="Brokstein P."/>
            <person name="Dubchak I."/>
            <person name="Goodstein D."/>
            <person name="Hornick L."/>
            <person name="Huang Y.W."/>
            <person name="Jhaveri J."/>
            <person name="Luo Y."/>
            <person name="Martinez D."/>
            <person name="Ngau W.C."/>
            <person name="Otillar B."/>
            <person name="Poliakov A."/>
            <person name="Porter A."/>
            <person name="Szajkowski L."/>
            <person name="Werner G."/>
            <person name="Zhou K."/>
            <person name="Grigoriev I.V."/>
            <person name="Rokhsar D.S."/>
            <person name="Grossman A.R."/>
        </authorList>
    </citation>
    <scope>NUCLEOTIDE SEQUENCE [LARGE SCALE GENOMIC DNA]</scope>
    <source>
        <strain evidence="4">CC-503</strain>
    </source>
</reference>
<feature type="region of interest" description="Disordered" evidence="1">
    <location>
        <begin position="170"/>
        <end position="210"/>
    </location>
</feature>